<feature type="domain" description="CheW-like" evidence="15">
    <location>
        <begin position="586"/>
        <end position="717"/>
    </location>
</feature>
<dbReference type="RefSeq" id="WP_048436854.1">
    <property type="nucleotide sequence ID" value="NZ_LWHQ01000036.1"/>
</dbReference>
<accession>A0A179S6P3</accession>
<keyword evidence="7" id="KW-0547">Nucleotide-binding</keyword>
<dbReference type="InterPro" id="IPR036061">
    <property type="entry name" value="CheW-like_dom_sf"/>
</dbReference>
<comment type="caution">
    <text evidence="18">The sequence shown here is derived from an EMBL/GenBank/DDBJ whole genome shotgun (WGS) entry which is preliminary data.</text>
</comment>
<dbReference type="SMART" id="SM00073">
    <property type="entry name" value="HPT"/>
    <property type="match status" value="1"/>
</dbReference>
<dbReference type="InterPro" id="IPR036641">
    <property type="entry name" value="HPT_dom_sf"/>
</dbReference>
<dbReference type="EC" id="2.7.13.3" evidence="2"/>
<evidence type="ECO:0000259" key="17">
    <source>
        <dbReference type="PROSITE" id="PS51061"/>
    </source>
</evidence>
<dbReference type="GO" id="GO:0005737">
    <property type="term" value="C:cytoplasm"/>
    <property type="evidence" value="ECO:0007669"/>
    <property type="project" value="InterPro"/>
</dbReference>
<dbReference type="InterPro" id="IPR008207">
    <property type="entry name" value="Sig_transdc_His_kin_Hpt_dom"/>
</dbReference>
<dbReference type="InterPro" id="IPR002545">
    <property type="entry name" value="CheW-lke_dom"/>
</dbReference>
<dbReference type="CDD" id="cd00088">
    <property type="entry name" value="HPT"/>
    <property type="match status" value="1"/>
</dbReference>
<feature type="domain" description="HPt" evidence="16">
    <location>
        <begin position="1"/>
        <end position="103"/>
    </location>
</feature>
<dbReference type="InterPro" id="IPR001374">
    <property type="entry name" value="R3H_dom"/>
</dbReference>
<dbReference type="FunFam" id="3.30.565.10:FF:000016">
    <property type="entry name" value="Chemotaxis protein CheA, putative"/>
    <property type="match status" value="1"/>
</dbReference>
<evidence type="ECO:0000256" key="4">
    <source>
        <dbReference type="ARBA" id="ARBA00022500"/>
    </source>
</evidence>
<dbReference type="Gene3D" id="1.10.287.560">
    <property type="entry name" value="Histidine kinase CheA-like, homodimeric domain"/>
    <property type="match status" value="1"/>
</dbReference>
<dbReference type="GO" id="GO:0003676">
    <property type="term" value="F:nucleic acid binding"/>
    <property type="evidence" value="ECO:0007669"/>
    <property type="project" value="UniProtKB-UniRule"/>
</dbReference>
<evidence type="ECO:0000256" key="10">
    <source>
        <dbReference type="ARBA" id="ARBA00023012"/>
    </source>
</evidence>
<evidence type="ECO:0000259" key="14">
    <source>
        <dbReference type="PROSITE" id="PS50109"/>
    </source>
</evidence>
<evidence type="ECO:0000256" key="13">
    <source>
        <dbReference type="SAM" id="MobiDB-lite"/>
    </source>
</evidence>
<dbReference type="SMART" id="SM00387">
    <property type="entry name" value="HATPase_c"/>
    <property type="match status" value="1"/>
</dbReference>
<evidence type="ECO:0000259" key="15">
    <source>
        <dbReference type="PROSITE" id="PS50851"/>
    </source>
</evidence>
<dbReference type="InterPro" id="IPR005467">
    <property type="entry name" value="His_kinase_dom"/>
</dbReference>
<dbReference type="CDD" id="cd16916">
    <property type="entry name" value="HATPase_CheA-like"/>
    <property type="match status" value="1"/>
</dbReference>
<feature type="region of interest" description="Disordered" evidence="13">
    <location>
        <begin position="250"/>
        <end position="341"/>
    </location>
</feature>
<dbReference type="InterPro" id="IPR003594">
    <property type="entry name" value="HATPase_dom"/>
</dbReference>
<evidence type="ECO:0000256" key="9">
    <source>
        <dbReference type="ARBA" id="ARBA00022840"/>
    </source>
</evidence>
<feature type="region of interest" description="Disordered" evidence="13">
    <location>
        <begin position="129"/>
        <end position="157"/>
    </location>
</feature>
<gene>
    <name evidence="18" type="ORF">A5481_17925</name>
</gene>
<dbReference type="Proteomes" id="UP000078316">
    <property type="component" value="Unassembled WGS sequence"/>
</dbReference>
<dbReference type="InterPro" id="IPR004358">
    <property type="entry name" value="Sig_transdc_His_kin-like_C"/>
</dbReference>
<dbReference type="AlphaFoldDB" id="A0A179S6P3"/>
<dbReference type="STRING" id="427683.A5481_17925"/>
<dbReference type="Pfam" id="PF02895">
    <property type="entry name" value="H-kinase_dim"/>
    <property type="match status" value="1"/>
</dbReference>
<keyword evidence="9" id="KW-0067">ATP-binding</keyword>
<evidence type="ECO:0000256" key="2">
    <source>
        <dbReference type="ARBA" id="ARBA00012438"/>
    </source>
</evidence>
<dbReference type="Pfam" id="PF01627">
    <property type="entry name" value="Hpt"/>
    <property type="match status" value="1"/>
</dbReference>
<evidence type="ECO:0000256" key="7">
    <source>
        <dbReference type="ARBA" id="ARBA00022741"/>
    </source>
</evidence>
<dbReference type="Gene3D" id="1.20.120.160">
    <property type="entry name" value="HPT domain"/>
    <property type="match status" value="1"/>
</dbReference>
<dbReference type="PROSITE" id="PS50851">
    <property type="entry name" value="CHEW"/>
    <property type="match status" value="1"/>
</dbReference>
<dbReference type="SUPFAM" id="SSF47226">
    <property type="entry name" value="Histidine-containing phosphotransfer domain, HPT domain"/>
    <property type="match status" value="1"/>
</dbReference>
<dbReference type="InterPro" id="IPR036890">
    <property type="entry name" value="HATPase_C_sf"/>
</dbReference>
<dbReference type="PRINTS" id="PR00344">
    <property type="entry name" value="BCTRLSENSOR"/>
</dbReference>
<dbReference type="Gene3D" id="3.30.565.10">
    <property type="entry name" value="Histidine kinase-like ATPase, C-terminal domain"/>
    <property type="match status" value="1"/>
</dbReference>
<proteinExistence type="predicted"/>
<dbReference type="CDD" id="cd00731">
    <property type="entry name" value="CheA_reg"/>
    <property type="match status" value="1"/>
</dbReference>
<dbReference type="InterPro" id="IPR036097">
    <property type="entry name" value="HisK_dim/P_sf"/>
</dbReference>
<dbReference type="InterPro" id="IPR037006">
    <property type="entry name" value="CheA-like_homodim_sf"/>
</dbReference>
<feature type="modified residue" description="Phosphohistidine" evidence="12">
    <location>
        <position position="46"/>
    </location>
</feature>
<dbReference type="SMART" id="SM01231">
    <property type="entry name" value="H-kinase_dim"/>
    <property type="match status" value="1"/>
</dbReference>
<feature type="domain" description="R3H" evidence="17">
    <location>
        <begin position="374"/>
        <end position="444"/>
    </location>
</feature>
<evidence type="ECO:0000259" key="16">
    <source>
        <dbReference type="PROSITE" id="PS50894"/>
    </source>
</evidence>
<evidence type="ECO:0000256" key="6">
    <source>
        <dbReference type="ARBA" id="ARBA00022679"/>
    </source>
</evidence>
<organism evidence="18 19">
    <name type="scientific">Methylobacterium platani</name>
    <dbReference type="NCBI Taxonomy" id="427683"/>
    <lineage>
        <taxon>Bacteria</taxon>
        <taxon>Pseudomonadati</taxon>
        <taxon>Pseudomonadota</taxon>
        <taxon>Alphaproteobacteria</taxon>
        <taxon>Hyphomicrobiales</taxon>
        <taxon>Methylobacteriaceae</taxon>
        <taxon>Methylobacterium</taxon>
    </lineage>
</organism>
<feature type="compositionally biased region" description="Low complexity" evidence="13">
    <location>
        <begin position="301"/>
        <end position="327"/>
    </location>
</feature>
<comment type="catalytic activity">
    <reaction evidence="1">
        <text>ATP + protein L-histidine = ADP + protein N-phospho-L-histidine.</text>
        <dbReference type="EC" id="2.7.13.3"/>
    </reaction>
</comment>
<dbReference type="Pfam" id="PF01584">
    <property type="entry name" value="CheW"/>
    <property type="match status" value="1"/>
</dbReference>
<dbReference type="SUPFAM" id="SSF47384">
    <property type="entry name" value="Homodimeric domain of signal transducing histidine kinase"/>
    <property type="match status" value="1"/>
</dbReference>
<dbReference type="GO" id="GO:0000155">
    <property type="term" value="F:phosphorelay sensor kinase activity"/>
    <property type="evidence" value="ECO:0007669"/>
    <property type="project" value="InterPro"/>
</dbReference>
<feature type="compositionally biased region" description="Low complexity" evidence="13">
    <location>
        <begin position="129"/>
        <end position="148"/>
    </location>
</feature>
<feature type="domain" description="Histidine kinase" evidence="14">
    <location>
        <begin position="378"/>
        <end position="584"/>
    </location>
</feature>
<dbReference type="SMART" id="SM00260">
    <property type="entry name" value="CheW"/>
    <property type="match status" value="1"/>
</dbReference>
<dbReference type="InterPro" id="IPR004105">
    <property type="entry name" value="CheA-like_dim"/>
</dbReference>
<keyword evidence="6" id="KW-0808">Transferase</keyword>
<keyword evidence="5 12" id="KW-0597">Phosphoprotein</keyword>
<dbReference type="GO" id="GO:0005524">
    <property type="term" value="F:ATP binding"/>
    <property type="evidence" value="ECO:0007669"/>
    <property type="project" value="UniProtKB-KW"/>
</dbReference>
<dbReference type="PROSITE" id="PS50894">
    <property type="entry name" value="HPT"/>
    <property type="match status" value="1"/>
</dbReference>
<evidence type="ECO:0000256" key="11">
    <source>
        <dbReference type="ARBA" id="ARBA00035100"/>
    </source>
</evidence>
<dbReference type="EMBL" id="LWHQ01000036">
    <property type="protein sequence ID" value="OAS23018.1"/>
    <property type="molecule type" value="Genomic_DNA"/>
</dbReference>
<keyword evidence="10" id="KW-0902">Two-component regulatory system</keyword>
<dbReference type="OrthoDB" id="9803176at2"/>
<dbReference type="PANTHER" id="PTHR43395:SF10">
    <property type="entry name" value="CHEMOTAXIS PROTEIN CHEA"/>
    <property type="match status" value="1"/>
</dbReference>
<evidence type="ECO:0000256" key="12">
    <source>
        <dbReference type="PROSITE-ProRule" id="PRU00110"/>
    </source>
</evidence>
<name>A0A179S6P3_9HYPH</name>
<keyword evidence="4" id="KW-0145">Chemotaxis</keyword>
<comment type="function">
    <text evidence="11">Involved in the transmission of sensory signals from the chemoreceptors to the flagellar motors. CheA is autophosphorylated; it can transfer its phosphate group to either CheB or CheY.</text>
</comment>
<dbReference type="Gene3D" id="2.30.30.40">
    <property type="entry name" value="SH3 Domains"/>
    <property type="match status" value="1"/>
</dbReference>
<dbReference type="Pfam" id="PF02518">
    <property type="entry name" value="HATPase_c"/>
    <property type="match status" value="1"/>
</dbReference>
<evidence type="ECO:0000313" key="18">
    <source>
        <dbReference type="EMBL" id="OAS23018.1"/>
    </source>
</evidence>
<dbReference type="GO" id="GO:0006935">
    <property type="term" value="P:chemotaxis"/>
    <property type="evidence" value="ECO:0007669"/>
    <property type="project" value="UniProtKB-KW"/>
</dbReference>
<sequence length="727" mass="76429">MTTLNPVDVFRMEADELLACLETTLLDLGEKPQDRALIDTAFRALHTIKGSGAMFGFERVAAFTHDFETAFDLVRQGRVPASVDLVNVALSAKDYIRLLIEDPDGAEPVFGQAILDELGNLVGRATGRAAPAPAPVPAQTQTQTQAPAPAAPPVPAAPAAGPAGWRIGIAFAPDVLRNGTNPLALLDDLRDLGPCTVVPRLGALPDLAALDPEALAIGWEVVLRAGVPREAIEDVFLFVQDEVGLTLAPLDGEGAAPLPDGGATEPAAAPASPEPPSAAPPSAAPAPVILASLRPAPGEPASPVRADRAPAPVEVPAARPAAAPEPRAGARRSEERTASTVRVEAERLDELMDRVGELVIAQARLSQLAGLHADSGIKTVAEEIERLSARLRDTTMSIRMVPIGALFGRFRRLVHDLSRDLGKPVDFVTEGEETELDKTVIERLADPLVHLIRNAIDHGIEDPARRAGSTKGATGRITLSAEHAGAQVRVSVRDDGAGLDAARIRAKAEEKGLVAPGTVLTDQQVYQFLFAPGFSTAATISALSGRGVGMDVVKKTIEALRGTIDIATEPGAGTTVSLRLPLTLAIIEGLLIRVGEGRYVVPLSAVEECVELPEGDRTGRGRDFLNIRGALVPFLRLRTLFEAEGQPDPHQKVIIVSVGETRVGLLADQIIGNHQTVIKSLSKLHADVATFSGATILGDGTAALIIDVGRLVSGGHAEMPREYQEVA</sequence>
<evidence type="ECO:0000256" key="1">
    <source>
        <dbReference type="ARBA" id="ARBA00000085"/>
    </source>
</evidence>
<dbReference type="SUPFAM" id="SSF55874">
    <property type="entry name" value="ATPase domain of HSP90 chaperone/DNA topoisomerase II/histidine kinase"/>
    <property type="match status" value="1"/>
</dbReference>
<dbReference type="PROSITE" id="PS50109">
    <property type="entry name" value="HIS_KIN"/>
    <property type="match status" value="1"/>
</dbReference>
<reference evidence="18 19" key="1">
    <citation type="submission" date="2016-04" db="EMBL/GenBank/DDBJ databases">
        <authorList>
            <person name="Evans L.H."/>
            <person name="Alamgir A."/>
            <person name="Owens N."/>
            <person name="Weber N.D."/>
            <person name="Virtaneva K."/>
            <person name="Barbian K."/>
            <person name="Babar A."/>
            <person name="Rosenke K."/>
        </authorList>
    </citation>
    <scope>NUCLEOTIDE SEQUENCE [LARGE SCALE GENOMIC DNA]</scope>
    <source>
        <strain evidence="18 19">PMB02</strain>
    </source>
</reference>
<evidence type="ECO:0000256" key="5">
    <source>
        <dbReference type="ARBA" id="ARBA00022553"/>
    </source>
</evidence>
<evidence type="ECO:0000256" key="8">
    <source>
        <dbReference type="ARBA" id="ARBA00022777"/>
    </source>
</evidence>
<evidence type="ECO:0000313" key="19">
    <source>
        <dbReference type="Proteomes" id="UP000078316"/>
    </source>
</evidence>
<protein>
    <recommendedName>
        <fullName evidence="3">Chemotaxis protein CheA</fullName>
        <ecNumber evidence="2">2.7.13.3</ecNumber>
    </recommendedName>
</protein>
<keyword evidence="8" id="KW-0418">Kinase</keyword>
<dbReference type="PANTHER" id="PTHR43395">
    <property type="entry name" value="SENSOR HISTIDINE KINASE CHEA"/>
    <property type="match status" value="1"/>
</dbReference>
<dbReference type="SUPFAM" id="SSF50341">
    <property type="entry name" value="CheW-like"/>
    <property type="match status" value="1"/>
</dbReference>
<dbReference type="PROSITE" id="PS51061">
    <property type="entry name" value="R3H"/>
    <property type="match status" value="1"/>
</dbReference>
<evidence type="ECO:0000256" key="3">
    <source>
        <dbReference type="ARBA" id="ARBA00021495"/>
    </source>
</evidence>
<feature type="compositionally biased region" description="Basic and acidic residues" evidence="13">
    <location>
        <begin position="331"/>
        <end position="341"/>
    </location>
</feature>
<dbReference type="InterPro" id="IPR051315">
    <property type="entry name" value="Bact_Chemotaxis_CheA"/>
</dbReference>
<feature type="compositionally biased region" description="Pro residues" evidence="13">
    <location>
        <begin position="272"/>
        <end position="284"/>
    </location>
</feature>